<dbReference type="AlphaFoldDB" id="A0A1X7TRT9"/>
<feature type="transmembrane region" description="Helical" evidence="1">
    <location>
        <begin position="70"/>
        <end position="89"/>
    </location>
</feature>
<sequence>MHLYFIVNLNFIFFLSDISSIYRTRYFYETIYYNSIKYLSQVYTSMVIPPIHDKMHKGRQLLLLKWKNQIALVWIFLLLGFHLLIHMSAKIAVDT</sequence>
<reference evidence="2" key="1">
    <citation type="submission" date="2017-05" db="UniProtKB">
        <authorList>
            <consortium name="EnsemblMetazoa"/>
        </authorList>
    </citation>
    <scope>IDENTIFICATION</scope>
</reference>
<dbReference type="EnsemblMetazoa" id="Aqu2.1.17819_001">
    <property type="protein sequence ID" value="Aqu2.1.17819_001"/>
    <property type="gene ID" value="Aqu2.1.17819"/>
</dbReference>
<protein>
    <submittedName>
        <fullName evidence="2">Uncharacterized protein</fullName>
    </submittedName>
</protein>
<organism evidence="2">
    <name type="scientific">Amphimedon queenslandica</name>
    <name type="common">Sponge</name>
    <dbReference type="NCBI Taxonomy" id="400682"/>
    <lineage>
        <taxon>Eukaryota</taxon>
        <taxon>Metazoa</taxon>
        <taxon>Porifera</taxon>
        <taxon>Demospongiae</taxon>
        <taxon>Heteroscleromorpha</taxon>
        <taxon>Haplosclerida</taxon>
        <taxon>Niphatidae</taxon>
        <taxon>Amphimedon</taxon>
    </lineage>
</organism>
<name>A0A1X7TRT9_AMPQE</name>
<dbReference type="InParanoid" id="A0A1X7TRT9"/>
<accession>A0A1X7TRT9</accession>
<evidence type="ECO:0000256" key="1">
    <source>
        <dbReference type="SAM" id="Phobius"/>
    </source>
</evidence>
<evidence type="ECO:0000313" key="2">
    <source>
        <dbReference type="EnsemblMetazoa" id="Aqu2.1.17819_001"/>
    </source>
</evidence>
<keyword evidence="1" id="KW-0472">Membrane</keyword>
<keyword evidence="1" id="KW-0812">Transmembrane</keyword>
<proteinExistence type="predicted"/>
<keyword evidence="1" id="KW-1133">Transmembrane helix</keyword>